<reference evidence="11" key="2">
    <citation type="submission" date="2025-05" db="UniProtKB">
        <authorList>
            <consortium name="Ensembl"/>
        </authorList>
    </citation>
    <scope>IDENTIFICATION</scope>
</reference>
<evidence type="ECO:0000313" key="11">
    <source>
        <dbReference type="Ensembl" id="ENSAMXP00005029673.1"/>
    </source>
</evidence>
<dbReference type="Gene3D" id="3.90.70.10">
    <property type="entry name" value="Cysteine proteinases"/>
    <property type="match status" value="1"/>
</dbReference>
<evidence type="ECO:0000256" key="7">
    <source>
        <dbReference type="SAM" id="SignalP"/>
    </source>
</evidence>
<proteinExistence type="inferred from homology"/>
<dbReference type="PROSITE" id="PS00139">
    <property type="entry name" value="THIOL_PROTEASE_CYS"/>
    <property type="match status" value="1"/>
</dbReference>
<dbReference type="SUPFAM" id="SSF54001">
    <property type="entry name" value="Cysteine proteinases"/>
    <property type="match status" value="1"/>
</dbReference>
<evidence type="ECO:0000256" key="2">
    <source>
        <dbReference type="ARBA" id="ARBA00022670"/>
    </source>
</evidence>
<dbReference type="OMA" id="FLEDKLM"/>
<dbReference type="CDD" id="cd02248">
    <property type="entry name" value="Peptidase_C1A"/>
    <property type="match status" value="1"/>
</dbReference>
<keyword evidence="3" id="KW-0378">Hydrolase</keyword>
<evidence type="ECO:0000259" key="9">
    <source>
        <dbReference type="SMART" id="SM00848"/>
    </source>
</evidence>
<dbReference type="InterPro" id="IPR038765">
    <property type="entry name" value="Papain-like_cys_pep_sf"/>
</dbReference>
<feature type="chain" id="PRO_5044669356" evidence="7">
    <location>
        <begin position="18"/>
        <end position="329"/>
    </location>
</feature>
<dbReference type="InterPro" id="IPR000169">
    <property type="entry name" value="Pept_cys_AS"/>
</dbReference>
<dbReference type="AlphaFoldDB" id="A0A8B9K112"/>
<dbReference type="InterPro" id="IPR013128">
    <property type="entry name" value="Peptidase_C1A"/>
</dbReference>
<dbReference type="InterPro" id="IPR025661">
    <property type="entry name" value="Pept_asp_AS"/>
</dbReference>
<dbReference type="InterPro" id="IPR000668">
    <property type="entry name" value="Peptidase_C1A_C"/>
</dbReference>
<organism evidence="11 12">
    <name type="scientific">Astyanax mexicanus</name>
    <name type="common">Blind cave fish</name>
    <name type="synonym">Astyanax fasciatus mexicanus</name>
    <dbReference type="NCBI Taxonomy" id="7994"/>
    <lineage>
        <taxon>Eukaryota</taxon>
        <taxon>Metazoa</taxon>
        <taxon>Chordata</taxon>
        <taxon>Craniata</taxon>
        <taxon>Vertebrata</taxon>
        <taxon>Euteleostomi</taxon>
        <taxon>Actinopterygii</taxon>
        <taxon>Neopterygii</taxon>
        <taxon>Teleostei</taxon>
        <taxon>Ostariophysi</taxon>
        <taxon>Characiformes</taxon>
        <taxon>Characoidei</taxon>
        <taxon>Acestrorhamphidae</taxon>
        <taxon>Acestrorhamphinae</taxon>
        <taxon>Astyanax</taxon>
    </lineage>
</organism>
<dbReference type="FunFam" id="3.90.70.10:FF:000006">
    <property type="entry name" value="Cathepsin S"/>
    <property type="match status" value="1"/>
</dbReference>
<dbReference type="InterPro" id="IPR039417">
    <property type="entry name" value="Peptidase_C1A_papain-like"/>
</dbReference>
<feature type="domain" description="Cathepsin propeptide inhibitor" evidence="9">
    <location>
        <begin position="25"/>
        <end position="85"/>
    </location>
</feature>
<keyword evidence="4" id="KW-0788">Thiol protease</keyword>
<dbReference type="SMART" id="SM00645">
    <property type="entry name" value="Pept_C1"/>
    <property type="match status" value="1"/>
</dbReference>
<feature type="domain" description="Peptidase C1A papain C-terminal" evidence="8">
    <location>
        <begin position="116"/>
        <end position="328"/>
    </location>
</feature>
<dbReference type="GeneID" id="103045424"/>
<sequence length="329" mass="36571">MTLGVVCVILLLVPVQGELDWNIYWNSWKVEFNKTYSNVSEEVFRSAVWKQNYLDVMKHNKAASSGHHSYTLGINHLSDMTADEVNYQMNGLMVEAGPRLEVNDSIWFLSESPPPLPRVDWTEKGLVSPIQNQGPCGSCWAFSSVGALEGQMKKRTGRLVPLSPQNLVDCSVTVGNHGCRGGYLSKSFIYVIRNKGIDSDSFYPYEHKDGVCRYAVGGRAGYCSSFQVLPQSEEALIRAVSAVGPVSVGINAKLPSFHRYKSGIYDDPGCNPRMVNHAVLVVGYGTEGGQDYWLLKNSWGLMWGEKGFFRMARNKNQCGISNFAIYPTI</sequence>
<dbReference type="PRINTS" id="PR00705">
    <property type="entry name" value="PAPAIN"/>
</dbReference>
<dbReference type="Proteomes" id="UP000694621">
    <property type="component" value="Unplaced"/>
</dbReference>
<dbReference type="Pfam" id="PF00112">
    <property type="entry name" value="Peptidase_C1"/>
    <property type="match status" value="1"/>
</dbReference>
<dbReference type="Ensembl" id="ENSAMXT00005032518.1">
    <property type="protein sequence ID" value="ENSAMXP00005029673.1"/>
    <property type="gene ID" value="ENSAMXG00005014659.1"/>
</dbReference>
<name>A0A8B9K112_ASTMX</name>
<evidence type="ECO:0000313" key="12">
    <source>
        <dbReference type="Proteomes" id="UP000694621"/>
    </source>
</evidence>
<evidence type="ECO:0000256" key="4">
    <source>
        <dbReference type="ARBA" id="ARBA00022807"/>
    </source>
</evidence>
<dbReference type="GO" id="GO:0008234">
    <property type="term" value="F:cysteine-type peptidase activity"/>
    <property type="evidence" value="ECO:0007669"/>
    <property type="project" value="UniProtKB-KW"/>
</dbReference>
<reference evidence="10 13" key="1">
    <citation type="submission" date="2021-07" db="EMBL/GenBank/DDBJ databases">
        <authorList>
            <person name="Imarazene B."/>
            <person name="Zahm M."/>
            <person name="Klopp C."/>
            <person name="Cabau C."/>
            <person name="Beille S."/>
            <person name="Jouanno E."/>
            <person name="Castinel A."/>
            <person name="Lluch J."/>
            <person name="Gil L."/>
            <person name="Kuchtly C."/>
            <person name="Lopez Roques C."/>
            <person name="Donnadieu C."/>
            <person name="Parrinello H."/>
            <person name="Journot L."/>
            <person name="Du K."/>
            <person name="Schartl M."/>
            <person name="Retaux S."/>
            <person name="Guiguen Y."/>
        </authorList>
    </citation>
    <scope>NUCLEOTIDE SEQUENCE [LARGE SCALE GENOMIC DNA]</scope>
    <source>
        <strain evidence="10">Pach_M1</strain>
        <tissue evidence="10">Testis</tissue>
    </source>
</reference>
<evidence type="ECO:0000313" key="10">
    <source>
        <dbReference type="EMBL" id="KAG9281469.1"/>
    </source>
</evidence>
<feature type="signal peptide" evidence="7">
    <location>
        <begin position="1"/>
        <end position="17"/>
    </location>
</feature>
<comment type="similarity">
    <text evidence="1">Belongs to the peptidase C1 family.</text>
</comment>
<evidence type="ECO:0000256" key="5">
    <source>
        <dbReference type="ARBA" id="ARBA00023145"/>
    </source>
</evidence>
<protein>
    <submittedName>
        <fullName evidence="10 11">Cathepsin L1-like</fullName>
    </submittedName>
</protein>
<dbReference type="Pfam" id="PF08246">
    <property type="entry name" value="Inhibitor_I29"/>
    <property type="match status" value="1"/>
</dbReference>
<gene>
    <name evidence="11" type="primary">ctss1</name>
    <name evidence="10" type="synonym">CTSS</name>
    <name evidence="10" type="ORF">AMEX_G4321</name>
</gene>
<dbReference type="PROSITE" id="PS00639">
    <property type="entry name" value="THIOL_PROTEASE_HIS"/>
    <property type="match status" value="1"/>
</dbReference>
<dbReference type="PROSITE" id="PS00640">
    <property type="entry name" value="THIOL_PROTEASE_ASN"/>
    <property type="match status" value="1"/>
</dbReference>
<evidence type="ECO:0000256" key="1">
    <source>
        <dbReference type="ARBA" id="ARBA00008455"/>
    </source>
</evidence>
<keyword evidence="5" id="KW-0865">Zymogen</keyword>
<dbReference type="KEGG" id="amex:103045424"/>
<dbReference type="InterPro" id="IPR025660">
    <property type="entry name" value="Pept_his_AS"/>
</dbReference>
<keyword evidence="7" id="KW-0732">Signal</keyword>
<dbReference type="EMBL" id="JAICCE010000002">
    <property type="protein sequence ID" value="KAG9281469.1"/>
    <property type="molecule type" value="Genomic_DNA"/>
</dbReference>
<dbReference type="SMART" id="SM00848">
    <property type="entry name" value="Inhibitor_I29"/>
    <property type="match status" value="1"/>
</dbReference>
<keyword evidence="2" id="KW-0645">Protease</keyword>
<dbReference type="Proteomes" id="UP000752171">
    <property type="component" value="Unassembled WGS sequence"/>
</dbReference>
<evidence type="ECO:0000256" key="6">
    <source>
        <dbReference type="ARBA" id="ARBA00023157"/>
    </source>
</evidence>
<evidence type="ECO:0000259" key="8">
    <source>
        <dbReference type="SMART" id="SM00645"/>
    </source>
</evidence>
<accession>A0A8B9K112</accession>
<dbReference type="PANTHER" id="PTHR12411">
    <property type="entry name" value="CYSTEINE PROTEASE FAMILY C1-RELATED"/>
    <property type="match status" value="1"/>
</dbReference>
<dbReference type="GO" id="GO:0006508">
    <property type="term" value="P:proteolysis"/>
    <property type="evidence" value="ECO:0007669"/>
    <property type="project" value="UniProtKB-KW"/>
</dbReference>
<evidence type="ECO:0000313" key="13">
    <source>
        <dbReference type="Proteomes" id="UP000752171"/>
    </source>
</evidence>
<keyword evidence="6" id="KW-1015">Disulfide bond</keyword>
<evidence type="ECO:0000256" key="3">
    <source>
        <dbReference type="ARBA" id="ARBA00022801"/>
    </source>
</evidence>
<dbReference type="InterPro" id="IPR013201">
    <property type="entry name" value="Prot_inhib_I29"/>
</dbReference>